<dbReference type="Pfam" id="PF00155">
    <property type="entry name" value="Aminotran_1_2"/>
    <property type="match status" value="1"/>
</dbReference>
<dbReference type="InterPro" id="IPR015422">
    <property type="entry name" value="PyrdxlP-dep_Trfase_small"/>
</dbReference>
<dbReference type="Proteomes" id="UP001187471">
    <property type="component" value="Unassembled WGS sequence"/>
</dbReference>
<feature type="region of interest" description="Disordered" evidence="3">
    <location>
        <begin position="484"/>
        <end position="507"/>
    </location>
</feature>
<dbReference type="SUPFAM" id="SSF53383">
    <property type="entry name" value="PLP-dependent transferases"/>
    <property type="match status" value="1"/>
</dbReference>
<dbReference type="GO" id="GO:0030170">
    <property type="term" value="F:pyridoxal phosphate binding"/>
    <property type="evidence" value="ECO:0007669"/>
    <property type="project" value="InterPro"/>
</dbReference>
<evidence type="ECO:0000256" key="2">
    <source>
        <dbReference type="ARBA" id="ARBA00022898"/>
    </source>
</evidence>
<keyword evidence="6" id="KW-1185">Reference proteome</keyword>
<evidence type="ECO:0000313" key="5">
    <source>
        <dbReference type="EMBL" id="KAK2995840.1"/>
    </source>
</evidence>
<dbReference type="Gene3D" id="3.40.640.10">
    <property type="entry name" value="Type I PLP-dependent aspartate aminotransferase-like (Major domain)"/>
    <property type="match status" value="1"/>
</dbReference>
<dbReference type="PROSITE" id="PS00105">
    <property type="entry name" value="AA_TRANSFER_CLASS_1"/>
    <property type="match status" value="1"/>
</dbReference>
<proteinExistence type="inferred from homology"/>
<gene>
    <name evidence="5" type="ORF">RJ640_006179</name>
</gene>
<feature type="domain" description="Aminotransferase class I/classII large" evidence="4">
    <location>
        <begin position="73"/>
        <end position="452"/>
    </location>
</feature>
<comment type="similarity">
    <text evidence="1">Belongs to the class-I pyridoxal-phosphate-dependent aminotransferase family.</text>
</comment>
<sequence length="507" mass="56245">MTIYTDVRPSPKMHTLHSSLLVDHTMGFTSSNHQLLSTIATNDQHGENSPYFDGWKAYDNDPFHPRGNPNGVIQMGLAENQLSLDLIEEWIAKNPSASICTPEGVNRFKDIANFQDYHGLPEFRTAVAKFMGRVRGGRVAFDPDRIVMGGGATGASELVVFCLADPGDAFLVPSPCYPAFDRDLRWRTGVQLLPVACKSSNNFQITRAALEEAYKNAIEANIRVKGLIITNPSNPLGTTVDKETLKSIVRFINDKNIHLVCDEIYSATVFGPPNFVGISEIIQEVDCNRDLIHIIYSLSKDLGLPGFRVGIVYSYNDAVVSCGRKMSSFGLVSSQTQHFLASLLSDEEFTERFLAENAKRIKNSHQLLTKGLAQVGIACLPSNAGLFVWMDLRSLLKEATIEGEIALWRVIIKEVKLNVSPGSSFHCVEPGWFRVCFANMDTKTMEVSLKRIREFISSKGKTENVATKKLKLRRLSFSSRMYDESSAMSPRLMSPHSPSPVVLAKTS</sequence>
<dbReference type="EMBL" id="JAVXUO010000052">
    <property type="protein sequence ID" value="KAK2995840.1"/>
    <property type="molecule type" value="Genomic_DNA"/>
</dbReference>
<dbReference type="AlphaFoldDB" id="A0AA88S539"/>
<dbReference type="Gene3D" id="3.90.1150.10">
    <property type="entry name" value="Aspartate Aminotransferase, domain 1"/>
    <property type="match status" value="1"/>
</dbReference>
<accession>A0AA88S539</accession>
<dbReference type="InterPro" id="IPR015424">
    <property type="entry name" value="PyrdxlP-dep_Trfase"/>
</dbReference>
<evidence type="ECO:0000256" key="3">
    <source>
        <dbReference type="SAM" id="MobiDB-lite"/>
    </source>
</evidence>
<dbReference type="PRINTS" id="PR00753">
    <property type="entry name" value="ACCSYNTHASE"/>
</dbReference>
<keyword evidence="2" id="KW-0663">Pyridoxal phosphate</keyword>
<name>A0AA88S539_9ASTE</name>
<dbReference type="GO" id="GO:0008483">
    <property type="term" value="F:transaminase activity"/>
    <property type="evidence" value="ECO:0007669"/>
    <property type="project" value="TreeGrafter"/>
</dbReference>
<dbReference type="PANTHER" id="PTHR43795:SF74">
    <property type="entry name" value="1-AMINOCYCLOPROPANE-1-CARBOXYLATE SYNTHASE-LIKE PROTEIN 1"/>
    <property type="match status" value="1"/>
</dbReference>
<evidence type="ECO:0000313" key="6">
    <source>
        <dbReference type="Proteomes" id="UP001187471"/>
    </source>
</evidence>
<dbReference type="CDD" id="cd00609">
    <property type="entry name" value="AAT_like"/>
    <property type="match status" value="1"/>
</dbReference>
<dbReference type="GO" id="GO:0016847">
    <property type="term" value="F:1-aminocyclopropane-1-carboxylate synthase activity"/>
    <property type="evidence" value="ECO:0007669"/>
    <property type="project" value="UniProtKB-ARBA"/>
</dbReference>
<comment type="caution">
    <text evidence="5">The sequence shown here is derived from an EMBL/GenBank/DDBJ whole genome shotgun (WGS) entry which is preliminary data.</text>
</comment>
<dbReference type="InterPro" id="IPR050478">
    <property type="entry name" value="Ethylene_sulfur-biosynth"/>
</dbReference>
<protein>
    <recommendedName>
        <fullName evidence="4">Aminotransferase class I/classII large domain-containing protein</fullName>
    </recommendedName>
</protein>
<evidence type="ECO:0000256" key="1">
    <source>
        <dbReference type="ARBA" id="ARBA00007441"/>
    </source>
</evidence>
<dbReference type="InterPro" id="IPR004839">
    <property type="entry name" value="Aminotransferase_I/II_large"/>
</dbReference>
<dbReference type="InterPro" id="IPR015421">
    <property type="entry name" value="PyrdxlP-dep_Trfase_major"/>
</dbReference>
<reference evidence="5" key="1">
    <citation type="submission" date="2022-12" db="EMBL/GenBank/DDBJ databases">
        <title>Draft genome assemblies for two species of Escallonia (Escalloniales).</title>
        <authorList>
            <person name="Chanderbali A."/>
            <person name="Dervinis C."/>
            <person name="Anghel I."/>
            <person name="Soltis D."/>
            <person name="Soltis P."/>
            <person name="Zapata F."/>
        </authorList>
    </citation>
    <scope>NUCLEOTIDE SEQUENCE</scope>
    <source>
        <strain evidence="5">UCBG92.1500</strain>
        <tissue evidence="5">Leaf</tissue>
    </source>
</reference>
<evidence type="ECO:0000259" key="4">
    <source>
        <dbReference type="Pfam" id="PF00155"/>
    </source>
</evidence>
<organism evidence="5 6">
    <name type="scientific">Escallonia rubra</name>
    <dbReference type="NCBI Taxonomy" id="112253"/>
    <lineage>
        <taxon>Eukaryota</taxon>
        <taxon>Viridiplantae</taxon>
        <taxon>Streptophyta</taxon>
        <taxon>Embryophyta</taxon>
        <taxon>Tracheophyta</taxon>
        <taxon>Spermatophyta</taxon>
        <taxon>Magnoliopsida</taxon>
        <taxon>eudicotyledons</taxon>
        <taxon>Gunneridae</taxon>
        <taxon>Pentapetalae</taxon>
        <taxon>asterids</taxon>
        <taxon>campanulids</taxon>
        <taxon>Escalloniales</taxon>
        <taxon>Escalloniaceae</taxon>
        <taxon>Escallonia</taxon>
    </lineage>
</organism>
<dbReference type="InterPro" id="IPR004838">
    <property type="entry name" value="NHTrfase_class1_PyrdxlP-BS"/>
</dbReference>
<dbReference type="PANTHER" id="PTHR43795">
    <property type="entry name" value="BIFUNCTIONAL ASPARTATE AMINOTRANSFERASE AND GLUTAMATE/ASPARTATE-PREPHENATE AMINOTRANSFERASE-RELATED"/>
    <property type="match status" value="1"/>
</dbReference>